<dbReference type="AlphaFoldDB" id="A0AAI9K6Y3"/>
<dbReference type="Proteomes" id="UP000660047">
    <property type="component" value="Unassembled WGS sequence"/>
</dbReference>
<gene>
    <name evidence="2" type="ORF">COEU31_27070</name>
</gene>
<dbReference type="RefSeq" id="WP_055224635.1">
    <property type="nucleotide sequence ID" value="NZ_BLYL01000024.1"/>
</dbReference>
<feature type="transmembrane region" description="Helical" evidence="1">
    <location>
        <begin position="266"/>
        <end position="284"/>
    </location>
</feature>
<keyword evidence="1" id="KW-1133">Transmembrane helix</keyword>
<evidence type="ECO:0008006" key="4">
    <source>
        <dbReference type="Google" id="ProtNLM"/>
    </source>
</evidence>
<keyword evidence="1" id="KW-0812">Transmembrane</keyword>
<name>A0AAI9K6Y3_9FIRM</name>
<feature type="transmembrane region" description="Helical" evidence="1">
    <location>
        <begin position="296"/>
        <end position="319"/>
    </location>
</feature>
<feature type="transmembrane region" description="Helical" evidence="1">
    <location>
        <begin position="26"/>
        <end position="46"/>
    </location>
</feature>
<dbReference type="EMBL" id="BLYL01000024">
    <property type="protein sequence ID" value="GFO95661.1"/>
    <property type="molecule type" value="Genomic_DNA"/>
</dbReference>
<evidence type="ECO:0000313" key="2">
    <source>
        <dbReference type="EMBL" id="GFO95661.1"/>
    </source>
</evidence>
<reference evidence="2" key="1">
    <citation type="submission" date="2020-06" db="EMBL/GenBank/DDBJ databases">
        <title>Characterization of fructooligosaccharide metabolism and fructooligosaccharide-degrading enzymes in human commensal butyrate producers.</title>
        <authorList>
            <person name="Tanno H."/>
            <person name="Fujii T."/>
            <person name="Hirano K."/>
            <person name="Maeno S."/>
            <person name="Tonozuka T."/>
            <person name="Sakamoto M."/>
            <person name="Ohkuma M."/>
            <person name="Tochio T."/>
            <person name="Endo A."/>
        </authorList>
    </citation>
    <scope>NUCLEOTIDE SEQUENCE</scope>
    <source>
        <strain evidence="2">JCM 31265</strain>
    </source>
</reference>
<proteinExistence type="predicted"/>
<organism evidence="2 3">
    <name type="scientific">Coprococcus eutactus</name>
    <dbReference type="NCBI Taxonomy" id="33043"/>
    <lineage>
        <taxon>Bacteria</taxon>
        <taxon>Bacillati</taxon>
        <taxon>Bacillota</taxon>
        <taxon>Clostridia</taxon>
        <taxon>Lachnospirales</taxon>
        <taxon>Lachnospiraceae</taxon>
        <taxon>Coprococcus</taxon>
    </lineage>
</organism>
<comment type="caution">
    <text evidence="2">The sequence shown here is derived from an EMBL/GenBank/DDBJ whole genome shotgun (WGS) entry which is preliminary data.</text>
</comment>
<keyword evidence="1" id="KW-0472">Membrane</keyword>
<evidence type="ECO:0000256" key="1">
    <source>
        <dbReference type="SAM" id="Phobius"/>
    </source>
</evidence>
<sequence>MSIFSDISNITSKKRKLEVPKPKTNLFVRGIVLFAFGLLGASVYTIEDIDKTPALVFLCIGAALIIAAIISLICYGKQVTAFKKYTPTWEKHRSIFDDFAIELNHWYDSDMRPRSCDGDTSYILRLQKDRMARKGIRMIQHTSPVKRETMGTTRVPRKTSWYTVDLMYEGVDRHLQFQNSTGIIYERVTEDTMYETVVHTPNEQELTRMSMTCPNCGAVSPVAALTEGCPYCRTVFRISDLFPRVTNIFFIRENASTKNQKKMGKTTGITMLVFFLACFIPSFLDRETPIPQALFMSFFVALIMGGIFGYIISIIIFMTKQFNRDGRKRIPFWSYVTTKGKVKSAFAPYDPYFSFEKFEGQIISLIRMAIMSDHPENLASYCGGTLNPYFRDIIEMTYMQAMTVQDIHMEGSHLCMTLRTWWINYSEKNGRVNRCGDCIDVTLRRNVAYMEPPGFSITSVYCRNCGASFDSVRQRNCPYCGTVYHMENEGFIIERLELV</sequence>
<feature type="transmembrane region" description="Helical" evidence="1">
    <location>
        <begin position="52"/>
        <end position="75"/>
    </location>
</feature>
<accession>A0AAI9K6Y3</accession>
<evidence type="ECO:0000313" key="3">
    <source>
        <dbReference type="Proteomes" id="UP000660047"/>
    </source>
</evidence>
<protein>
    <recommendedName>
        <fullName evidence="4">Zinc ribbon domain-containing protein</fullName>
    </recommendedName>
</protein>